<proteinExistence type="predicted"/>
<evidence type="ECO:0000313" key="1">
    <source>
        <dbReference type="EMBL" id="KIJ38581.1"/>
    </source>
</evidence>
<accession>A0A0C9VLT1</accession>
<dbReference type="HOGENOM" id="CLU_1205427_0_0_1"/>
<name>A0A0C9VLT1_SPHS4</name>
<dbReference type="SUPFAM" id="SSF53098">
    <property type="entry name" value="Ribonuclease H-like"/>
    <property type="match status" value="1"/>
</dbReference>
<dbReference type="OrthoDB" id="3172935at2759"/>
<reference evidence="1 2" key="1">
    <citation type="submission" date="2014-06" db="EMBL/GenBank/DDBJ databases">
        <title>Evolutionary Origins and Diversification of the Mycorrhizal Mutualists.</title>
        <authorList>
            <consortium name="DOE Joint Genome Institute"/>
            <consortium name="Mycorrhizal Genomics Consortium"/>
            <person name="Kohler A."/>
            <person name="Kuo A."/>
            <person name="Nagy L.G."/>
            <person name="Floudas D."/>
            <person name="Copeland A."/>
            <person name="Barry K.W."/>
            <person name="Cichocki N."/>
            <person name="Veneault-Fourrey C."/>
            <person name="LaButti K."/>
            <person name="Lindquist E.A."/>
            <person name="Lipzen A."/>
            <person name="Lundell T."/>
            <person name="Morin E."/>
            <person name="Murat C."/>
            <person name="Riley R."/>
            <person name="Ohm R."/>
            <person name="Sun H."/>
            <person name="Tunlid A."/>
            <person name="Henrissat B."/>
            <person name="Grigoriev I.V."/>
            <person name="Hibbett D.S."/>
            <person name="Martin F."/>
        </authorList>
    </citation>
    <scope>NUCLEOTIDE SEQUENCE [LARGE SCALE GENOMIC DNA]</scope>
    <source>
        <strain evidence="1 2">SS14</strain>
    </source>
</reference>
<keyword evidence="2" id="KW-1185">Reference proteome</keyword>
<evidence type="ECO:0000313" key="2">
    <source>
        <dbReference type="Proteomes" id="UP000054279"/>
    </source>
</evidence>
<dbReference type="Proteomes" id="UP000054279">
    <property type="component" value="Unassembled WGS sequence"/>
</dbReference>
<dbReference type="AlphaFoldDB" id="A0A0C9VLT1"/>
<dbReference type="InterPro" id="IPR012337">
    <property type="entry name" value="RNaseH-like_sf"/>
</dbReference>
<organism evidence="1 2">
    <name type="scientific">Sphaerobolus stellatus (strain SS14)</name>
    <dbReference type="NCBI Taxonomy" id="990650"/>
    <lineage>
        <taxon>Eukaryota</taxon>
        <taxon>Fungi</taxon>
        <taxon>Dikarya</taxon>
        <taxon>Basidiomycota</taxon>
        <taxon>Agaricomycotina</taxon>
        <taxon>Agaricomycetes</taxon>
        <taxon>Phallomycetidae</taxon>
        <taxon>Geastrales</taxon>
        <taxon>Sphaerobolaceae</taxon>
        <taxon>Sphaerobolus</taxon>
    </lineage>
</organism>
<protein>
    <submittedName>
        <fullName evidence="1">Uncharacterized protein</fullName>
    </submittedName>
</protein>
<gene>
    <name evidence="1" type="ORF">M422DRAFT_258691</name>
</gene>
<dbReference type="EMBL" id="KN837159">
    <property type="protein sequence ID" value="KIJ38581.1"/>
    <property type="molecule type" value="Genomic_DNA"/>
</dbReference>
<sequence>MILQLHKVLHSICGDSDFEEALGKYKLTAAGWQKIELLHKILGKVHDRQQLLSAEQYPTLFESIPVIEYLQSQWEQLQDKYDDILGVHEVIKAGLHKLAIYYLKMEATNAYGNAMILTPYIKMKYLNKWWTDITPSGSTLAEEAKEAFIKCFNECYAKPAAPPVPKETTSLSIWGNMFDDDDDDDVANERLSEAEHYLAEPLSILPEKGGISALEFWMMGVIYGFYFIVF</sequence>